<dbReference type="PANTHER" id="PTHR23407:SF1">
    <property type="entry name" value="5-FORMYLTETRAHYDROFOLATE CYCLO-LIGASE"/>
    <property type="match status" value="1"/>
</dbReference>
<dbReference type="PIRSF" id="PIRSF006806">
    <property type="entry name" value="FTHF_cligase"/>
    <property type="match status" value="1"/>
</dbReference>
<keyword evidence="6" id="KW-0436">Ligase</keyword>
<dbReference type="NCBIfam" id="TIGR02727">
    <property type="entry name" value="MTHFS_bact"/>
    <property type="match status" value="1"/>
</dbReference>
<dbReference type="PANTHER" id="PTHR23407">
    <property type="entry name" value="ATPASE INHIBITOR/5-FORMYLTETRAHYDROFOLATE CYCLO-LIGASE"/>
    <property type="match status" value="1"/>
</dbReference>
<evidence type="ECO:0000256" key="5">
    <source>
        <dbReference type="RuleBase" id="RU361279"/>
    </source>
</evidence>
<name>A0A4Y6PYQ7_PERCE</name>
<feature type="binding site" evidence="4">
    <location>
        <begin position="11"/>
        <end position="15"/>
    </location>
    <ligand>
        <name>ATP</name>
        <dbReference type="ChEBI" id="CHEBI:30616"/>
    </ligand>
</feature>
<comment type="similarity">
    <text evidence="1 5">Belongs to the 5-formyltetrahydrofolate cyclo-ligase family.</text>
</comment>
<evidence type="ECO:0000256" key="4">
    <source>
        <dbReference type="PIRSR" id="PIRSR006806-1"/>
    </source>
</evidence>
<evidence type="ECO:0000256" key="3">
    <source>
        <dbReference type="ARBA" id="ARBA00022840"/>
    </source>
</evidence>
<dbReference type="GO" id="GO:0035999">
    <property type="term" value="P:tetrahydrofolate interconversion"/>
    <property type="evidence" value="ECO:0007669"/>
    <property type="project" value="TreeGrafter"/>
</dbReference>
<evidence type="ECO:0000256" key="1">
    <source>
        <dbReference type="ARBA" id="ARBA00010638"/>
    </source>
</evidence>
<dbReference type="Gene3D" id="3.40.50.10420">
    <property type="entry name" value="NagB/RpiA/CoA transferase-like"/>
    <property type="match status" value="1"/>
</dbReference>
<dbReference type="GO" id="GO:0030272">
    <property type="term" value="F:5-formyltetrahydrofolate cyclo-ligase activity"/>
    <property type="evidence" value="ECO:0007669"/>
    <property type="project" value="UniProtKB-EC"/>
</dbReference>
<keyword evidence="5" id="KW-0479">Metal-binding</keyword>
<dbReference type="GO" id="GO:0046872">
    <property type="term" value="F:metal ion binding"/>
    <property type="evidence" value="ECO:0007669"/>
    <property type="project" value="UniProtKB-KW"/>
</dbReference>
<sequence length="210" mass="23400">MAEQLPSAKNKAELRTAVLKKRDELTSRVAETHSRDLCERLDAITQLEAFSAIAGYAPIRNEIDATAYLARRQEQGARLYFPRVTGPSSLCFVPVDSLDELEPGSFGVPEPQGEPASVEELELFLVPGVAFDKQGRRLGFGRGFYDRALARALSARKRNQTSKLTPPVLVGVCYHWQLIEGEIPVEPHDISMDVIATDEETIWCSRDRLT</sequence>
<feature type="binding site" evidence="4">
    <location>
        <position position="62"/>
    </location>
    <ligand>
        <name>substrate</name>
    </ligand>
</feature>
<dbReference type="InterPro" id="IPR002698">
    <property type="entry name" value="FTHF_cligase"/>
</dbReference>
<evidence type="ECO:0000256" key="2">
    <source>
        <dbReference type="ARBA" id="ARBA00022741"/>
    </source>
</evidence>
<dbReference type="GO" id="GO:0005524">
    <property type="term" value="F:ATP binding"/>
    <property type="evidence" value="ECO:0007669"/>
    <property type="project" value="UniProtKB-KW"/>
</dbReference>
<keyword evidence="5" id="KW-0460">Magnesium</keyword>
<organism evidence="6 7">
    <name type="scientific">Persicimonas caeni</name>
    <dbReference type="NCBI Taxonomy" id="2292766"/>
    <lineage>
        <taxon>Bacteria</taxon>
        <taxon>Deltaproteobacteria</taxon>
        <taxon>Bradymonadales</taxon>
        <taxon>Bradymonadaceae</taxon>
        <taxon>Persicimonas</taxon>
    </lineage>
</organism>
<dbReference type="OrthoDB" id="9801938at2"/>
<feature type="binding site" evidence="4">
    <location>
        <begin position="137"/>
        <end position="145"/>
    </location>
    <ligand>
        <name>ATP</name>
        <dbReference type="ChEBI" id="CHEBI:30616"/>
    </ligand>
</feature>
<proteinExistence type="inferred from homology"/>
<keyword evidence="3 4" id="KW-0067">ATP-binding</keyword>
<dbReference type="AlphaFoldDB" id="A0A4Y6PYQ7"/>
<gene>
    <name evidence="6" type="ORF">FIV42_22260</name>
</gene>
<comment type="catalytic activity">
    <reaction evidence="5">
        <text>(6S)-5-formyl-5,6,7,8-tetrahydrofolate + ATP = (6R)-5,10-methenyltetrahydrofolate + ADP + phosphate</text>
        <dbReference type="Rhea" id="RHEA:10488"/>
        <dbReference type="ChEBI" id="CHEBI:30616"/>
        <dbReference type="ChEBI" id="CHEBI:43474"/>
        <dbReference type="ChEBI" id="CHEBI:57455"/>
        <dbReference type="ChEBI" id="CHEBI:57457"/>
        <dbReference type="ChEBI" id="CHEBI:456216"/>
        <dbReference type="EC" id="6.3.3.2"/>
    </reaction>
</comment>
<protein>
    <recommendedName>
        <fullName evidence="5">5-formyltetrahydrofolate cyclo-ligase</fullName>
        <ecNumber evidence="5">6.3.3.2</ecNumber>
    </recommendedName>
</protein>
<comment type="cofactor">
    <cofactor evidence="5">
        <name>Mg(2+)</name>
        <dbReference type="ChEBI" id="CHEBI:18420"/>
    </cofactor>
</comment>
<dbReference type="EC" id="6.3.3.2" evidence="5"/>
<dbReference type="SUPFAM" id="SSF100950">
    <property type="entry name" value="NagB/RpiA/CoA transferase-like"/>
    <property type="match status" value="1"/>
</dbReference>
<accession>A0A4Y6PYQ7</accession>
<dbReference type="RefSeq" id="WP_141199827.1">
    <property type="nucleotide sequence ID" value="NZ_CP041186.1"/>
</dbReference>
<dbReference type="GO" id="GO:0009396">
    <property type="term" value="P:folic acid-containing compound biosynthetic process"/>
    <property type="evidence" value="ECO:0007669"/>
    <property type="project" value="TreeGrafter"/>
</dbReference>
<dbReference type="InterPro" id="IPR024185">
    <property type="entry name" value="FTHF_cligase-like_sf"/>
</dbReference>
<keyword evidence="2 4" id="KW-0547">Nucleotide-binding</keyword>
<dbReference type="Proteomes" id="UP000315995">
    <property type="component" value="Chromosome"/>
</dbReference>
<dbReference type="InterPro" id="IPR037171">
    <property type="entry name" value="NagB/RpiA_transferase-like"/>
</dbReference>
<reference evidence="6 7" key="1">
    <citation type="submission" date="2019-06" db="EMBL/GenBank/DDBJ databases">
        <title>Persicimonas caeni gen. nov., sp. nov., a predatory bacterium isolated from solar saltern.</title>
        <authorList>
            <person name="Wang S."/>
        </authorList>
    </citation>
    <scope>NUCLEOTIDE SEQUENCE [LARGE SCALE GENOMIC DNA]</scope>
    <source>
        <strain evidence="6 7">YN101</strain>
    </source>
</reference>
<dbReference type="Pfam" id="PF01812">
    <property type="entry name" value="5-FTHF_cyc-lig"/>
    <property type="match status" value="1"/>
</dbReference>
<evidence type="ECO:0000313" key="7">
    <source>
        <dbReference type="Proteomes" id="UP000315995"/>
    </source>
</evidence>
<evidence type="ECO:0000313" key="6">
    <source>
        <dbReference type="EMBL" id="QDG53370.1"/>
    </source>
</evidence>
<keyword evidence="7" id="KW-1185">Reference proteome</keyword>
<dbReference type="EMBL" id="CP041186">
    <property type="protein sequence ID" value="QDG53370.1"/>
    <property type="molecule type" value="Genomic_DNA"/>
</dbReference>
<accession>A0A5B8YAD6</accession>